<evidence type="ECO:0000313" key="2">
    <source>
        <dbReference type="Proteomes" id="UP000595858"/>
    </source>
</evidence>
<protein>
    <submittedName>
        <fullName evidence="1">Uncharacterized protein</fullName>
    </submittedName>
</protein>
<evidence type="ECO:0000313" key="1">
    <source>
        <dbReference type="EMBL" id="BCL40611.1"/>
    </source>
</evidence>
<accession>A0AAU9BHM2</accession>
<reference evidence="1" key="1">
    <citation type="journal article" date="2020" name="J Glob Antimicrob Resist">
        <title>Genomic characterization of clinical Enterobacter roggenkampii co-harboring blaIMP-1- and blaGES-5-encoding IncP6 and mcr-9-encoding IncHI2 plasmids isolated in Japan.</title>
        <authorList>
            <person name="Umeda K."/>
            <person name="Nakamura H."/>
            <person name="Fukuda A."/>
            <person name="Matsumoto Y."/>
            <person name="Motooka D."/>
            <person name="Nakamura S."/>
            <person name="Yasui Y."/>
            <person name="Yoshida H."/>
            <person name="Kawahara R."/>
        </authorList>
    </citation>
    <scope>NUCLEOTIDE SEQUENCE</scope>
    <source>
        <strain evidence="1">OIPH-N260</strain>
    </source>
</reference>
<proteinExistence type="predicted"/>
<dbReference type="EMBL" id="AP023447">
    <property type="protein sequence ID" value="BCL40611.1"/>
    <property type="molecule type" value="Genomic_DNA"/>
</dbReference>
<organism evidence="1 2">
    <name type="scientific">Enterobacter roggenkampii</name>
    <dbReference type="NCBI Taxonomy" id="1812935"/>
    <lineage>
        <taxon>Bacteria</taxon>
        <taxon>Pseudomonadati</taxon>
        <taxon>Pseudomonadota</taxon>
        <taxon>Gammaproteobacteria</taxon>
        <taxon>Enterobacterales</taxon>
        <taxon>Enterobacteriaceae</taxon>
        <taxon>Enterobacter</taxon>
        <taxon>Enterobacter cloacae complex</taxon>
    </lineage>
</organism>
<gene>
    <name evidence="1" type="ORF">OIPHN260_01130</name>
</gene>
<sequence>MFTLAECGIKLCGKVALLRIALALQFGNRRVHLVDLLIQLGKGVLRFTEFTCGSGDGLFLLLKLGEQGGALLLLLAYRTLFGGDIGLNGFQLVAVIRVGRCGAQQYASAECAGVKQRSD</sequence>
<name>A0AAU9BHM2_9ENTR</name>
<dbReference type="Proteomes" id="UP000595858">
    <property type="component" value="Chromosome"/>
</dbReference>
<dbReference type="AlphaFoldDB" id="A0AAU9BHM2"/>